<protein>
    <submittedName>
        <fullName evidence="2">Uncharacterized protein</fullName>
    </submittedName>
</protein>
<evidence type="ECO:0000256" key="1">
    <source>
        <dbReference type="SAM" id="MobiDB-lite"/>
    </source>
</evidence>
<feature type="compositionally biased region" description="Acidic residues" evidence="1">
    <location>
        <begin position="77"/>
        <end position="88"/>
    </location>
</feature>
<dbReference type="Proteomes" id="UP000199076">
    <property type="component" value="Unassembled WGS sequence"/>
</dbReference>
<organism evidence="2 3">
    <name type="scientific">Halorientalis regularis</name>
    <dbReference type="NCBI Taxonomy" id="660518"/>
    <lineage>
        <taxon>Archaea</taxon>
        <taxon>Methanobacteriati</taxon>
        <taxon>Methanobacteriota</taxon>
        <taxon>Stenosarchaea group</taxon>
        <taxon>Halobacteria</taxon>
        <taxon>Halobacteriales</taxon>
        <taxon>Haloarculaceae</taxon>
        <taxon>Halorientalis</taxon>
    </lineage>
</organism>
<dbReference type="EMBL" id="FNBK01000024">
    <property type="protein sequence ID" value="SDG32300.1"/>
    <property type="molecule type" value="Genomic_DNA"/>
</dbReference>
<dbReference type="STRING" id="660518.SAMN05216218_12417"/>
<keyword evidence="3" id="KW-1185">Reference proteome</keyword>
<evidence type="ECO:0000313" key="2">
    <source>
        <dbReference type="EMBL" id="SDG32300.1"/>
    </source>
</evidence>
<accession>A0A1G7TCH3</accession>
<feature type="region of interest" description="Disordered" evidence="1">
    <location>
        <begin position="62"/>
        <end position="219"/>
    </location>
</feature>
<feature type="compositionally biased region" description="Low complexity" evidence="1">
    <location>
        <begin position="193"/>
        <end position="207"/>
    </location>
</feature>
<evidence type="ECO:0000313" key="3">
    <source>
        <dbReference type="Proteomes" id="UP000199076"/>
    </source>
</evidence>
<feature type="compositionally biased region" description="Acidic residues" evidence="1">
    <location>
        <begin position="156"/>
        <end position="167"/>
    </location>
</feature>
<reference evidence="3" key="1">
    <citation type="submission" date="2016-10" db="EMBL/GenBank/DDBJ databases">
        <authorList>
            <person name="Varghese N."/>
            <person name="Submissions S."/>
        </authorList>
    </citation>
    <scope>NUCLEOTIDE SEQUENCE [LARGE SCALE GENOMIC DNA]</scope>
    <source>
        <strain evidence="3">IBRC-M 10760</strain>
    </source>
</reference>
<sequence length="219" mass="22698">MSCPRCGGHLTMYELGEAVSQVCEDCSYVGVLIDHRPEDTDIESWDDALTRFEAKFLDSVPDGVARVTDDTTPPDGPLDDDATTEDDGFQLRGSPESTTMAKSGPEPGADFPTGETHSDVLNAGDETIVPVTDSDADHADNDPAAQPDEAGAAVDATEDSTEDDSSEGDAVTNERTADTDGTAAAKEAVGDNSAEAEASSDDSATTAADERSGTSVTEN</sequence>
<gene>
    <name evidence="2" type="ORF">SAMN05216218_12417</name>
</gene>
<name>A0A1G7TCH3_9EURY</name>
<dbReference type="AlphaFoldDB" id="A0A1G7TCH3"/>
<proteinExistence type="predicted"/>